<evidence type="ECO:0000256" key="4">
    <source>
        <dbReference type="SAM" id="Phobius"/>
    </source>
</evidence>
<feature type="transmembrane region" description="Helical" evidence="4">
    <location>
        <begin position="48"/>
        <end position="66"/>
    </location>
</feature>
<evidence type="ECO:0000256" key="2">
    <source>
        <dbReference type="ARBA" id="ARBA00022989"/>
    </source>
</evidence>
<keyword evidence="2 4" id="KW-1133">Transmembrane helix</keyword>
<keyword evidence="1 4" id="KW-0812">Transmembrane</keyword>
<evidence type="ECO:0000259" key="5">
    <source>
        <dbReference type="PROSITE" id="PS50929"/>
    </source>
</evidence>
<accession>A0ABY7E8K8</accession>
<dbReference type="EMBL" id="CP111016">
    <property type="protein sequence ID" value="WAR06337.1"/>
    <property type="molecule type" value="Genomic_DNA"/>
</dbReference>
<dbReference type="Pfam" id="PF00664">
    <property type="entry name" value="ABC_membrane"/>
    <property type="match status" value="1"/>
</dbReference>
<dbReference type="Gene3D" id="1.20.1560.10">
    <property type="entry name" value="ABC transporter type 1, transmembrane domain"/>
    <property type="match status" value="1"/>
</dbReference>
<keyword evidence="7" id="KW-1185">Reference proteome</keyword>
<dbReference type="SUPFAM" id="SSF90123">
    <property type="entry name" value="ABC transporter transmembrane region"/>
    <property type="match status" value="1"/>
</dbReference>
<sequence>MKPEGFSNKFSRDVETIDNALAMNFRMFLTTFFSALSTVVVISYTTPTFLAVLVPVMLLYYMVQIFSRCRNNRLHPPYDHAELSQPILHSRLNYGRGHIHCSIYISHYCPAVGCLLHYTSKN</sequence>
<evidence type="ECO:0000313" key="7">
    <source>
        <dbReference type="Proteomes" id="UP001164746"/>
    </source>
</evidence>
<feature type="domain" description="ABC transmembrane type-1" evidence="5">
    <location>
        <begin position="1"/>
        <end position="74"/>
    </location>
</feature>
<dbReference type="Proteomes" id="UP001164746">
    <property type="component" value="Chromosome 5"/>
</dbReference>
<gene>
    <name evidence="6" type="ORF">MAR_021706</name>
</gene>
<dbReference type="InterPro" id="IPR011527">
    <property type="entry name" value="ABC1_TM_dom"/>
</dbReference>
<evidence type="ECO:0000313" key="6">
    <source>
        <dbReference type="EMBL" id="WAR06337.1"/>
    </source>
</evidence>
<organism evidence="6 7">
    <name type="scientific">Mya arenaria</name>
    <name type="common">Soft-shell clam</name>
    <dbReference type="NCBI Taxonomy" id="6604"/>
    <lineage>
        <taxon>Eukaryota</taxon>
        <taxon>Metazoa</taxon>
        <taxon>Spiralia</taxon>
        <taxon>Lophotrochozoa</taxon>
        <taxon>Mollusca</taxon>
        <taxon>Bivalvia</taxon>
        <taxon>Autobranchia</taxon>
        <taxon>Heteroconchia</taxon>
        <taxon>Euheterodonta</taxon>
        <taxon>Imparidentia</taxon>
        <taxon>Neoheterodontei</taxon>
        <taxon>Myida</taxon>
        <taxon>Myoidea</taxon>
        <taxon>Myidae</taxon>
        <taxon>Mya</taxon>
    </lineage>
</organism>
<evidence type="ECO:0000256" key="1">
    <source>
        <dbReference type="ARBA" id="ARBA00022692"/>
    </source>
</evidence>
<dbReference type="InterPro" id="IPR036640">
    <property type="entry name" value="ABC1_TM_sf"/>
</dbReference>
<protein>
    <submittedName>
        <fullName evidence="6">MRP3-like protein</fullName>
    </submittedName>
</protein>
<dbReference type="PROSITE" id="PS50929">
    <property type="entry name" value="ABC_TM1F"/>
    <property type="match status" value="1"/>
</dbReference>
<proteinExistence type="predicted"/>
<reference evidence="6" key="1">
    <citation type="submission" date="2022-11" db="EMBL/GenBank/DDBJ databases">
        <title>Centuries of genome instability and evolution in soft-shell clam transmissible cancer (bioRxiv).</title>
        <authorList>
            <person name="Hart S.F.M."/>
            <person name="Yonemitsu M.A."/>
            <person name="Giersch R.M."/>
            <person name="Beal B.F."/>
            <person name="Arriagada G."/>
            <person name="Davis B.W."/>
            <person name="Ostrander E.A."/>
            <person name="Goff S.P."/>
            <person name="Metzger M.J."/>
        </authorList>
    </citation>
    <scope>NUCLEOTIDE SEQUENCE</scope>
    <source>
        <strain evidence="6">MELC-2E11</strain>
        <tissue evidence="6">Siphon/mantle</tissue>
    </source>
</reference>
<evidence type="ECO:0000256" key="3">
    <source>
        <dbReference type="ARBA" id="ARBA00023136"/>
    </source>
</evidence>
<name>A0ABY7E8K8_MYAAR</name>
<keyword evidence="3 4" id="KW-0472">Membrane</keyword>